<name>A0A8H7AMM1_9EURO</name>
<evidence type="ECO:0000313" key="3">
    <source>
        <dbReference type="Proteomes" id="UP000606974"/>
    </source>
</evidence>
<protein>
    <submittedName>
        <fullName evidence="2">Uncharacterized protein</fullName>
    </submittedName>
</protein>
<reference evidence="2" key="1">
    <citation type="submission" date="2020-02" db="EMBL/GenBank/DDBJ databases">
        <authorList>
            <person name="Palmer J.M."/>
        </authorList>
    </citation>
    <scope>NUCLEOTIDE SEQUENCE</scope>
    <source>
        <strain evidence="2">EPUS1.4</strain>
        <tissue evidence="2">Thallus</tissue>
    </source>
</reference>
<dbReference type="EMBL" id="JAACFV010000036">
    <property type="protein sequence ID" value="KAF7509851.1"/>
    <property type="molecule type" value="Genomic_DNA"/>
</dbReference>
<organism evidence="2 3">
    <name type="scientific">Endocarpon pusillum</name>
    <dbReference type="NCBI Taxonomy" id="364733"/>
    <lineage>
        <taxon>Eukaryota</taxon>
        <taxon>Fungi</taxon>
        <taxon>Dikarya</taxon>
        <taxon>Ascomycota</taxon>
        <taxon>Pezizomycotina</taxon>
        <taxon>Eurotiomycetes</taxon>
        <taxon>Chaetothyriomycetidae</taxon>
        <taxon>Verrucariales</taxon>
        <taxon>Verrucariaceae</taxon>
        <taxon>Endocarpon</taxon>
    </lineage>
</organism>
<dbReference type="Proteomes" id="UP000606974">
    <property type="component" value="Unassembled WGS sequence"/>
</dbReference>
<evidence type="ECO:0000313" key="2">
    <source>
        <dbReference type="EMBL" id="KAF7509851.1"/>
    </source>
</evidence>
<accession>A0A8H7AMM1</accession>
<evidence type="ECO:0000256" key="1">
    <source>
        <dbReference type="SAM" id="MobiDB-lite"/>
    </source>
</evidence>
<proteinExistence type="predicted"/>
<dbReference type="AlphaFoldDB" id="A0A8H7AMM1"/>
<gene>
    <name evidence="2" type="ORF">GJ744_007362</name>
</gene>
<keyword evidence="3" id="KW-1185">Reference proteome</keyword>
<comment type="caution">
    <text evidence="2">The sequence shown here is derived from an EMBL/GenBank/DDBJ whole genome shotgun (WGS) entry which is preliminary data.</text>
</comment>
<sequence>MDTLLLSPGLSEPIKRSQLPSENQKITSCNEELPTEPDGMHKKIKAESATQSFLRSVGLRAVQAG</sequence>
<feature type="region of interest" description="Disordered" evidence="1">
    <location>
        <begin position="1"/>
        <end position="26"/>
    </location>
</feature>